<gene>
    <name evidence="1" type="ORF">EJV47_14940</name>
</gene>
<sequence>MSTRTSSYDSLVNALAALAGVAAAAVVKWALSDHEALTPEARPAPVVARRDEQLALMRQAAHDPQYLADMREVNDDFAFADAEQL</sequence>
<accession>A0A431U1A5</accession>
<reference evidence="1 2" key="1">
    <citation type="submission" date="2018-12" db="EMBL/GenBank/DDBJ databases">
        <title>Hymenobacter gummosus sp. nov., isolated from a spring.</title>
        <authorList>
            <person name="Nie L."/>
        </authorList>
    </citation>
    <scope>NUCLEOTIDE SEQUENCE [LARGE SCALE GENOMIC DNA]</scope>
    <source>
        <strain evidence="1 2">KCTC 52166</strain>
    </source>
</reference>
<dbReference type="AlphaFoldDB" id="A0A431U1A5"/>
<dbReference type="EMBL" id="RXOF01000008">
    <property type="protein sequence ID" value="RTQ48890.1"/>
    <property type="molecule type" value="Genomic_DNA"/>
</dbReference>
<organism evidence="1 2">
    <name type="scientific">Hymenobacter gummosus</name>
    <dbReference type="NCBI Taxonomy" id="1776032"/>
    <lineage>
        <taxon>Bacteria</taxon>
        <taxon>Pseudomonadati</taxon>
        <taxon>Bacteroidota</taxon>
        <taxon>Cytophagia</taxon>
        <taxon>Cytophagales</taxon>
        <taxon>Hymenobacteraceae</taxon>
        <taxon>Hymenobacter</taxon>
    </lineage>
</organism>
<keyword evidence="2" id="KW-1185">Reference proteome</keyword>
<dbReference type="RefSeq" id="WP_126693966.1">
    <property type="nucleotide sequence ID" value="NZ_RXOF01000008.1"/>
</dbReference>
<protein>
    <submittedName>
        <fullName evidence="1">Uncharacterized protein</fullName>
    </submittedName>
</protein>
<evidence type="ECO:0000313" key="1">
    <source>
        <dbReference type="EMBL" id="RTQ48890.1"/>
    </source>
</evidence>
<evidence type="ECO:0000313" key="2">
    <source>
        <dbReference type="Proteomes" id="UP000282184"/>
    </source>
</evidence>
<proteinExistence type="predicted"/>
<comment type="caution">
    <text evidence="1">The sequence shown here is derived from an EMBL/GenBank/DDBJ whole genome shotgun (WGS) entry which is preliminary data.</text>
</comment>
<dbReference type="OrthoDB" id="964415at2"/>
<dbReference type="Proteomes" id="UP000282184">
    <property type="component" value="Unassembled WGS sequence"/>
</dbReference>
<name>A0A431U1A5_9BACT</name>